<keyword evidence="7" id="KW-1185">Reference proteome</keyword>
<sequence>VHSAEALQKYMREAVQVSEDSPVLLDFFLNNAIEVDVDCVSDGKDVVIGGIMQHVEQAGIHSGDSGCSLPPYSLSEEIQDEIRRQTKAMAYALGVVGLMNVQFAVQDGVVFVLEVNPRASRTVPFVSK</sequence>
<name>A0ABU2ZGH8_9ACTN</name>
<gene>
    <name evidence="6" type="ORF">RM704_44965</name>
</gene>
<proteinExistence type="predicted"/>
<feature type="non-terminal residue" evidence="6">
    <location>
        <position position="128"/>
    </location>
</feature>
<dbReference type="InterPro" id="IPR005483">
    <property type="entry name" value="CPSase_dom"/>
</dbReference>
<evidence type="ECO:0000313" key="7">
    <source>
        <dbReference type="Proteomes" id="UP001180737"/>
    </source>
</evidence>
<evidence type="ECO:0000256" key="1">
    <source>
        <dbReference type="ARBA" id="ARBA00022571"/>
    </source>
</evidence>
<dbReference type="Gene3D" id="3.30.470.20">
    <property type="entry name" value="ATP-grasp fold, B domain"/>
    <property type="match status" value="1"/>
</dbReference>
<evidence type="ECO:0000256" key="2">
    <source>
        <dbReference type="ARBA" id="ARBA00022598"/>
    </source>
</evidence>
<dbReference type="PANTHER" id="PTHR11405">
    <property type="entry name" value="CARBAMOYLTRANSFERASE FAMILY MEMBER"/>
    <property type="match status" value="1"/>
</dbReference>
<keyword evidence="3" id="KW-0547">Nucleotide-binding</keyword>
<comment type="caution">
    <text evidence="6">The sequence shown here is derived from an EMBL/GenBank/DDBJ whole genome shotgun (WGS) entry which is preliminary data.</text>
</comment>
<keyword evidence="1" id="KW-0055">Arginine biosynthesis</keyword>
<dbReference type="PANTHER" id="PTHR11405:SF53">
    <property type="entry name" value="CARBAMOYL-PHOSPHATE SYNTHASE [AMMONIA], MITOCHONDRIAL"/>
    <property type="match status" value="1"/>
</dbReference>
<dbReference type="Proteomes" id="UP001180737">
    <property type="component" value="Unassembled WGS sequence"/>
</dbReference>
<accession>A0ABU2ZGH8</accession>
<dbReference type="EMBL" id="JAVRFJ010000181">
    <property type="protein sequence ID" value="MDT0574532.1"/>
    <property type="molecule type" value="Genomic_DNA"/>
</dbReference>
<dbReference type="Pfam" id="PF02786">
    <property type="entry name" value="CPSase_L_D2"/>
    <property type="match status" value="1"/>
</dbReference>
<dbReference type="SUPFAM" id="SSF56059">
    <property type="entry name" value="Glutathione synthetase ATP-binding domain-like"/>
    <property type="match status" value="1"/>
</dbReference>
<dbReference type="InterPro" id="IPR005479">
    <property type="entry name" value="CPAse_ATP-bd"/>
</dbReference>
<reference evidence="6" key="1">
    <citation type="submission" date="2024-05" db="EMBL/GenBank/DDBJ databases">
        <title>30 novel species of actinomycetes from the DSMZ collection.</title>
        <authorList>
            <person name="Nouioui I."/>
        </authorList>
    </citation>
    <scope>NUCLEOTIDE SEQUENCE</scope>
    <source>
        <strain evidence="6">DSM 3412</strain>
    </source>
</reference>
<dbReference type="InterPro" id="IPR013815">
    <property type="entry name" value="ATP_grasp_subdomain_1"/>
</dbReference>
<feature type="domain" description="Carbamoyl phosphate synthase ATP-binding" evidence="5">
    <location>
        <begin position="112"/>
        <end position="119"/>
    </location>
</feature>
<evidence type="ECO:0000259" key="5">
    <source>
        <dbReference type="PROSITE" id="PS00867"/>
    </source>
</evidence>
<evidence type="ECO:0000256" key="3">
    <source>
        <dbReference type="ARBA" id="ARBA00022741"/>
    </source>
</evidence>
<feature type="non-terminal residue" evidence="6">
    <location>
        <position position="1"/>
    </location>
</feature>
<evidence type="ECO:0000256" key="4">
    <source>
        <dbReference type="ARBA" id="ARBA00022840"/>
    </source>
</evidence>
<evidence type="ECO:0000313" key="6">
    <source>
        <dbReference type="EMBL" id="MDT0574532.1"/>
    </source>
</evidence>
<organism evidence="6 7">
    <name type="scientific">Streptomyces gottesmaniae</name>
    <dbReference type="NCBI Taxonomy" id="3075518"/>
    <lineage>
        <taxon>Bacteria</taxon>
        <taxon>Bacillati</taxon>
        <taxon>Actinomycetota</taxon>
        <taxon>Actinomycetes</taxon>
        <taxon>Kitasatosporales</taxon>
        <taxon>Streptomycetaceae</taxon>
        <taxon>Streptomyces</taxon>
    </lineage>
</organism>
<keyword evidence="2" id="KW-0436">Ligase</keyword>
<dbReference type="PRINTS" id="PR00098">
    <property type="entry name" value="CPSASE"/>
</dbReference>
<keyword evidence="4" id="KW-0067">ATP-binding</keyword>
<protein>
    <submittedName>
        <fullName evidence="6">ATP-grasp domain-containing protein</fullName>
    </submittedName>
</protein>
<keyword evidence="1" id="KW-0028">Amino-acid biosynthesis</keyword>
<dbReference type="PROSITE" id="PS00867">
    <property type="entry name" value="CPSASE_2"/>
    <property type="match status" value="1"/>
</dbReference>
<dbReference type="Gene3D" id="3.30.1490.20">
    <property type="entry name" value="ATP-grasp fold, A domain"/>
    <property type="match status" value="1"/>
</dbReference>